<keyword evidence="16" id="KW-1185">Reference proteome</keyword>
<evidence type="ECO:0000313" key="16">
    <source>
        <dbReference type="Proteomes" id="UP000245119"/>
    </source>
</evidence>
<protein>
    <submittedName>
        <fullName evidence="15">Uncharacterized protein</fullName>
    </submittedName>
</protein>
<feature type="compositionally biased region" description="Low complexity" evidence="10">
    <location>
        <begin position="232"/>
        <end position="244"/>
    </location>
</feature>
<keyword evidence="9" id="KW-0968">Cytoplasmic vesicle</keyword>
<accession>A0A2T7PX19</accession>
<evidence type="ECO:0000259" key="14">
    <source>
        <dbReference type="Pfam" id="PF04815"/>
    </source>
</evidence>
<evidence type="ECO:0000259" key="11">
    <source>
        <dbReference type="Pfam" id="PF00626"/>
    </source>
</evidence>
<keyword evidence="7" id="KW-0653">Protein transport</keyword>
<dbReference type="EMBL" id="PZQS01000001">
    <property type="protein sequence ID" value="PVD37976.1"/>
    <property type="molecule type" value="Genomic_DNA"/>
</dbReference>
<dbReference type="InterPro" id="IPR036175">
    <property type="entry name" value="Sec23/24_helical_dom_sf"/>
</dbReference>
<evidence type="ECO:0000256" key="3">
    <source>
        <dbReference type="ARBA" id="ARBA00004397"/>
    </source>
</evidence>
<gene>
    <name evidence="15" type="ORF">C0Q70_00578</name>
</gene>
<dbReference type="GO" id="GO:0000139">
    <property type="term" value="C:Golgi membrane"/>
    <property type="evidence" value="ECO:0007669"/>
    <property type="project" value="UniProtKB-SubCell"/>
</dbReference>
<feature type="compositionally biased region" description="Polar residues" evidence="10">
    <location>
        <begin position="23"/>
        <end position="32"/>
    </location>
</feature>
<dbReference type="InterPro" id="IPR006900">
    <property type="entry name" value="Sec23/24_helical_dom"/>
</dbReference>
<dbReference type="Gene3D" id="2.60.40.1670">
    <property type="entry name" value="beta-sandwich domain of Sec23/24"/>
    <property type="match status" value="2"/>
</dbReference>
<dbReference type="Gene3D" id="3.40.50.410">
    <property type="entry name" value="von Willebrand factor, type A domain"/>
    <property type="match status" value="1"/>
</dbReference>
<dbReference type="Proteomes" id="UP000245119">
    <property type="component" value="Linkage Group LG1"/>
</dbReference>
<feature type="domain" description="Gelsolin-like" evidence="11">
    <location>
        <begin position="1172"/>
        <end position="1238"/>
    </location>
</feature>
<keyword evidence="6" id="KW-0963">Cytoplasm</keyword>
<proteinExistence type="inferred from homology"/>
<dbReference type="PANTHER" id="PTHR13803:SF39">
    <property type="entry name" value="SECRETORY 24AB, ISOFORM A"/>
    <property type="match status" value="1"/>
</dbReference>
<feature type="compositionally biased region" description="Polar residues" evidence="10">
    <location>
        <begin position="47"/>
        <end position="68"/>
    </location>
</feature>
<feature type="region of interest" description="Disordered" evidence="10">
    <location>
        <begin position="1"/>
        <end position="616"/>
    </location>
</feature>
<dbReference type="Pfam" id="PF04811">
    <property type="entry name" value="Sec23_trunk"/>
    <property type="match status" value="2"/>
</dbReference>
<dbReference type="Gene3D" id="2.30.30.380">
    <property type="entry name" value="Zn-finger domain of Sec23/24"/>
    <property type="match status" value="1"/>
</dbReference>
<dbReference type="InterPro" id="IPR036465">
    <property type="entry name" value="vWFA_dom_sf"/>
</dbReference>
<dbReference type="STRING" id="400727.A0A2T7PX19"/>
<feature type="domain" description="Zinc finger Sec23/Sec24-type" evidence="12">
    <location>
        <begin position="714"/>
        <end position="751"/>
    </location>
</feature>
<evidence type="ECO:0000256" key="8">
    <source>
        <dbReference type="ARBA" id="ARBA00023034"/>
    </source>
</evidence>
<evidence type="ECO:0000256" key="9">
    <source>
        <dbReference type="ARBA" id="ARBA00023329"/>
    </source>
</evidence>
<dbReference type="InterPro" id="IPR050550">
    <property type="entry name" value="SEC23_SEC24_subfamily"/>
</dbReference>
<evidence type="ECO:0000256" key="2">
    <source>
        <dbReference type="ARBA" id="ARBA00004394"/>
    </source>
</evidence>
<organism evidence="15 16">
    <name type="scientific">Pomacea canaliculata</name>
    <name type="common">Golden apple snail</name>
    <dbReference type="NCBI Taxonomy" id="400727"/>
    <lineage>
        <taxon>Eukaryota</taxon>
        <taxon>Metazoa</taxon>
        <taxon>Spiralia</taxon>
        <taxon>Lophotrochozoa</taxon>
        <taxon>Mollusca</taxon>
        <taxon>Gastropoda</taxon>
        <taxon>Caenogastropoda</taxon>
        <taxon>Architaenioglossa</taxon>
        <taxon>Ampullarioidea</taxon>
        <taxon>Ampullariidae</taxon>
        <taxon>Pomacea</taxon>
    </lineage>
</organism>
<comment type="caution">
    <text evidence="15">The sequence shown here is derived from an EMBL/GenBank/DDBJ whole genome shotgun (WGS) entry which is preliminary data.</text>
</comment>
<dbReference type="Gene3D" id="3.40.20.10">
    <property type="entry name" value="Severin"/>
    <property type="match status" value="1"/>
</dbReference>
<dbReference type="SUPFAM" id="SSF53300">
    <property type="entry name" value="vWA-like"/>
    <property type="match status" value="1"/>
</dbReference>
<dbReference type="GO" id="GO:0005789">
    <property type="term" value="C:endoplasmic reticulum membrane"/>
    <property type="evidence" value="ECO:0007669"/>
    <property type="project" value="UniProtKB-SubCell"/>
</dbReference>
<dbReference type="GO" id="GO:0000149">
    <property type="term" value="F:SNARE binding"/>
    <property type="evidence" value="ECO:0007669"/>
    <property type="project" value="TreeGrafter"/>
</dbReference>
<feature type="compositionally biased region" description="Pro residues" evidence="10">
    <location>
        <begin position="427"/>
        <end position="510"/>
    </location>
</feature>
<dbReference type="SUPFAM" id="SSF82919">
    <property type="entry name" value="Zn-finger domain of Sec23/24"/>
    <property type="match status" value="1"/>
</dbReference>
<dbReference type="SUPFAM" id="SSF82754">
    <property type="entry name" value="C-terminal, gelsolin-like domain of Sec23/24"/>
    <property type="match status" value="1"/>
</dbReference>
<evidence type="ECO:0000256" key="10">
    <source>
        <dbReference type="SAM" id="MobiDB-lite"/>
    </source>
</evidence>
<dbReference type="GO" id="GO:0030127">
    <property type="term" value="C:COPII vesicle coat"/>
    <property type="evidence" value="ECO:0007669"/>
    <property type="project" value="InterPro"/>
</dbReference>
<dbReference type="FunFam" id="2.30.30.380:FF:000004">
    <property type="entry name" value="SEC24 homolog B, COPII coat complex component"/>
    <property type="match status" value="1"/>
</dbReference>
<evidence type="ECO:0000256" key="6">
    <source>
        <dbReference type="ARBA" id="ARBA00022490"/>
    </source>
</evidence>
<dbReference type="InterPro" id="IPR007123">
    <property type="entry name" value="Gelsolin-like_dom"/>
</dbReference>
<keyword evidence="8" id="KW-0333">Golgi apparatus</keyword>
<dbReference type="Pfam" id="PF04810">
    <property type="entry name" value="zf-Sec23_Sec24"/>
    <property type="match status" value="1"/>
</dbReference>
<evidence type="ECO:0000259" key="12">
    <source>
        <dbReference type="Pfam" id="PF04810"/>
    </source>
</evidence>
<sequence length="1292" mass="138281">MADPSQPPLGQNFQYRAPLPNPGGSNVPSQFGQGPPKMSGMPEVSLVGQSVPQSNMFSGPSHSGTQYVRPTHPSHFGSVLPHQGTNSVNGFTFPASRPPYGPGTDIGRETSGVMLPIRPEQPSVGSVHQPSGHFVPPSSYGSTNLLGASGSAVNGTLTRPSVQLPVAGWPGAQPPNQPQQLPPLSQGQTPFLAGAQGPRPPFSNESQPFLPVSASSGQPKLMQSAPPPMTVSKGSDISSSGQSSAFTPVQNSNPGVATASTKSPPNELPIPYQGQAQYSHQIGASMKLTPVPTPSNSEPPSQRSSRGPSPVNLTSSIDALEGQWTPGHGVSPVPPPMKGTGIPHPGSSAPFVTSTSPSGPPHSHRIPPPALSSLTQPGMVMPPISRPGMPGPPPVAGPPPSSVPGMLPPSQLRMGSGPPLSSMGSGLPPPPNIGNGPPPPPSMGSGPPPPPPSMGSGPPPPTMGSGPPPPPSMGSGPPPPPSMGSGPPPPTMGSGPPPPPSMGSGPPPLPTMSQQQQQQTGYPSMLPMQGAVPPTSRYSQPGPASGPFNVGPPPVGGGINQPSVYTQSPAPLSGPPSGLVGPLSGPPGLPSGTPSSYPQMQTSPATGPAYPHVPGQNTVNSMARNFSNMAISNTQVINLLNEKHLIPGEGVETPRPTLYHDHKRVNCSPDVFRCTLNAIPQTSALLNKARLPLGILIHPFKDLSQLPVIQSSVIVRCRSCRTYINPFVTFVDQRRWKCNLCFRVNELPDEFSFDPVSKTYGDPQRRPEIRSATIEFIAPSEYMLRPPQPAVYLYVLDVSFNAIKTGYLRLFTQVLIEELERVPGDGRTQIGFLCFDRSLYFFNLADGLSQPQMLIVPDLEDVFLPCPDNLLVNLHECKEMVVELLNQLPGLFENNQETGSAMGPATDYYKKLALDCSAQQVAVDLFMLNGQYGDIATVSCISKYSAGCVYYYPSFHTTKNPSLSDKFESDLRRYLTRKIGFEAVMRIRCTRGLSIHTFHGNFFVRSTDLLSLPNVNPDAGFGMQMSVEENLTESSNACFQAALLYTSSKAVDRTINSSLEDARDAMMNACLDMMTAYSSQIPASQRVGALVTASSLRLVPLYTLAMLKSTAFRLSSTIRIDERVFAFHMAKTLPTNLLLQNYYPHLYPVHALDDENVIQQGEETIPKSRLLQLSSANIDRHGVYLMDQGDNMYLFVGGAVSDSFCQEVFNVPNFLSIPEGLSDLPELENPTSERLRCFISHLMDSRPGGVSFLVLRDDSRMRHLFFHLMVEDRTENSTSYYEFLQFLVQKIK</sequence>
<evidence type="ECO:0000256" key="4">
    <source>
        <dbReference type="ARBA" id="ARBA00008334"/>
    </source>
</evidence>
<dbReference type="InterPro" id="IPR036174">
    <property type="entry name" value="Znf_Sec23_Sec24_sf"/>
</dbReference>
<feature type="compositionally biased region" description="Polar residues" evidence="10">
    <location>
        <begin position="139"/>
        <end position="161"/>
    </location>
</feature>
<feature type="domain" description="Sec23/Sec24 helical" evidence="14">
    <location>
        <begin position="1040"/>
        <end position="1139"/>
    </location>
</feature>
<feature type="compositionally biased region" description="Low complexity" evidence="10">
    <location>
        <begin position="568"/>
        <end position="583"/>
    </location>
</feature>
<evidence type="ECO:0000313" key="15">
    <source>
        <dbReference type="EMBL" id="PVD37976.1"/>
    </source>
</evidence>
<dbReference type="GO" id="GO:0090110">
    <property type="term" value="P:COPII-coated vesicle cargo loading"/>
    <property type="evidence" value="ECO:0007669"/>
    <property type="project" value="TreeGrafter"/>
</dbReference>
<dbReference type="SUPFAM" id="SSF81995">
    <property type="entry name" value="beta-sandwich domain of Sec23/24"/>
    <property type="match status" value="1"/>
</dbReference>
<dbReference type="InterPro" id="IPR036180">
    <property type="entry name" value="Gelsolin-like_dom_sf"/>
</dbReference>
<feature type="compositionally biased region" description="Pro residues" evidence="10">
    <location>
        <begin position="389"/>
        <end position="402"/>
    </location>
</feature>
<dbReference type="OrthoDB" id="49016at2759"/>
<feature type="domain" description="Sec23/Sec24 trunk" evidence="13">
    <location>
        <begin position="906"/>
        <end position="975"/>
    </location>
</feature>
<dbReference type="PANTHER" id="PTHR13803">
    <property type="entry name" value="SEC24-RELATED PROTEIN"/>
    <property type="match status" value="1"/>
</dbReference>
<dbReference type="SUPFAM" id="SSF81811">
    <property type="entry name" value="Helical domain of Sec23/24"/>
    <property type="match status" value="1"/>
</dbReference>
<feature type="compositionally biased region" description="Polar residues" evidence="10">
    <location>
        <begin position="245"/>
        <end position="264"/>
    </location>
</feature>
<evidence type="ECO:0000256" key="7">
    <source>
        <dbReference type="ARBA" id="ARBA00022927"/>
    </source>
</evidence>
<dbReference type="GO" id="GO:0006886">
    <property type="term" value="P:intracellular protein transport"/>
    <property type="evidence" value="ECO:0007669"/>
    <property type="project" value="InterPro"/>
</dbReference>
<dbReference type="GO" id="GO:0008270">
    <property type="term" value="F:zinc ion binding"/>
    <property type="evidence" value="ECO:0007669"/>
    <property type="project" value="InterPro"/>
</dbReference>
<dbReference type="GO" id="GO:0070971">
    <property type="term" value="C:endoplasmic reticulum exit site"/>
    <property type="evidence" value="ECO:0007669"/>
    <property type="project" value="TreeGrafter"/>
</dbReference>
<dbReference type="InterPro" id="IPR006895">
    <property type="entry name" value="Znf_Sec23_Sec24"/>
</dbReference>
<name>A0A2T7PX19_POMCA</name>
<comment type="subcellular location">
    <subcellularLocation>
        <location evidence="1">Cytoplasmic vesicle</location>
        <location evidence="1">COPII-coated vesicle membrane</location>
        <topology evidence="1">Peripheral membrane protein</topology>
        <orientation evidence="1">Cytoplasmic side</orientation>
    </subcellularLocation>
    <subcellularLocation>
        <location evidence="3">Endoplasmic reticulum membrane</location>
        <topology evidence="3">Peripheral membrane protein</topology>
        <orientation evidence="3">Cytoplasmic side</orientation>
    </subcellularLocation>
    <subcellularLocation>
        <location evidence="2">Golgi apparatus membrane</location>
    </subcellularLocation>
</comment>
<feature type="compositionally biased region" description="Low complexity" evidence="10">
    <location>
        <begin position="298"/>
        <end position="310"/>
    </location>
</feature>
<reference evidence="15 16" key="1">
    <citation type="submission" date="2018-04" db="EMBL/GenBank/DDBJ databases">
        <title>The genome of golden apple snail Pomacea canaliculata provides insight into stress tolerance and invasive adaptation.</title>
        <authorList>
            <person name="Liu C."/>
            <person name="Liu B."/>
            <person name="Ren Y."/>
            <person name="Zhang Y."/>
            <person name="Wang H."/>
            <person name="Li S."/>
            <person name="Jiang F."/>
            <person name="Yin L."/>
            <person name="Zhang G."/>
            <person name="Qian W."/>
            <person name="Fan W."/>
        </authorList>
    </citation>
    <scope>NUCLEOTIDE SEQUENCE [LARGE SCALE GENOMIC DNA]</scope>
    <source>
        <strain evidence="15">SZHN2017</strain>
        <tissue evidence="15">Muscle</tissue>
    </source>
</reference>
<feature type="compositionally biased region" description="Polar residues" evidence="10">
    <location>
        <begin position="203"/>
        <end position="218"/>
    </location>
</feature>
<dbReference type="Pfam" id="PF04815">
    <property type="entry name" value="Sec23_helical"/>
    <property type="match status" value="1"/>
</dbReference>
<evidence type="ECO:0000259" key="13">
    <source>
        <dbReference type="Pfam" id="PF04811"/>
    </source>
</evidence>
<feature type="domain" description="Sec23/Sec24 trunk" evidence="13">
    <location>
        <begin position="787"/>
        <end position="905"/>
    </location>
</feature>
<evidence type="ECO:0000256" key="5">
    <source>
        <dbReference type="ARBA" id="ARBA00022448"/>
    </source>
</evidence>
<dbReference type="InterPro" id="IPR006896">
    <property type="entry name" value="Sec23/24_trunk_dom"/>
</dbReference>
<evidence type="ECO:0000256" key="1">
    <source>
        <dbReference type="ARBA" id="ARBA00004299"/>
    </source>
</evidence>
<keyword evidence="5" id="KW-0813">Transport</keyword>
<dbReference type="Pfam" id="PF00626">
    <property type="entry name" value="Gelsolin"/>
    <property type="match status" value="1"/>
</dbReference>
<feature type="compositionally biased region" description="Low complexity" evidence="10">
    <location>
        <begin position="403"/>
        <end position="426"/>
    </location>
</feature>
<dbReference type="InterPro" id="IPR029006">
    <property type="entry name" value="ADF-H/Gelsolin-like_dom_sf"/>
</dbReference>
<feature type="compositionally biased region" description="Pro residues" evidence="10">
    <location>
        <begin position="172"/>
        <end position="181"/>
    </location>
</feature>
<comment type="similarity">
    <text evidence="4">Belongs to the SEC23/SEC24 family. SEC24 subfamily.</text>
</comment>